<dbReference type="SUPFAM" id="SSF47413">
    <property type="entry name" value="lambda repressor-like DNA-binding domains"/>
    <property type="match status" value="1"/>
</dbReference>
<dbReference type="RefSeq" id="WP_149854117.1">
    <property type="nucleotide sequence ID" value="NZ_VUOB01000073.1"/>
</dbReference>
<reference evidence="2 3" key="2">
    <citation type="submission" date="2019-09" db="EMBL/GenBank/DDBJ databases">
        <authorList>
            <person name="Jin C."/>
        </authorList>
    </citation>
    <scope>NUCLEOTIDE SEQUENCE [LARGE SCALE GENOMIC DNA]</scope>
    <source>
        <strain evidence="2 3">AN110305</strain>
    </source>
</reference>
<dbReference type="PROSITE" id="PS50943">
    <property type="entry name" value="HTH_CROC1"/>
    <property type="match status" value="1"/>
</dbReference>
<dbReference type="OrthoDB" id="3673226at2"/>
<feature type="domain" description="HTH cro/C1-type" evidence="1">
    <location>
        <begin position="23"/>
        <end position="78"/>
    </location>
</feature>
<accession>A0A5B2WPM0</accession>
<comment type="caution">
    <text evidence="2">The sequence shown here is derived from an EMBL/GenBank/DDBJ whole genome shotgun (WGS) entry which is preliminary data.</text>
</comment>
<dbReference type="CDD" id="cd00093">
    <property type="entry name" value="HTH_XRE"/>
    <property type="match status" value="1"/>
</dbReference>
<protein>
    <submittedName>
        <fullName evidence="2">Helix-turn-helix domain-containing protein</fullName>
    </submittedName>
</protein>
<reference evidence="2 3" key="1">
    <citation type="submission" date="2019-09" db="EMBL/GenBank/DDBJ databases">
        <title>Goodfellowia gen. nov., a new genus of the Pseudonocardineae related to Actinoalloteichus, containing Goodfellowia coeruleoviolacea gen. nov., comb. nov. gen. nov., comb. nov.</title>
        <authorList>
            <person name="Labeda D."/>
        </authorList>
    </citation>
    <scope>NUCLEOTIDE SEQUENCE [LARGE SCALE GENOMIC DNA]</scope>
    <source>
        <strain evidence="2 3">AN110305</strain>
    </source>
</reference>
<keyword evidence="3" id="KW-1185">Reference proteome</keyword>
<dbReference type="Pfam" id="PF13560">
    <property type="entry name" value="HTH_31"/>
    <property type="match status" value="1"/>
</dbReference>
<evidence type="ECO:0000259" key="1">
    <source>
        <dbReference type="PROSITE" id="PS50943"/>
    </source>
</evidence>
<dbReference type="GO" id="GO:0003677">
    <property type="term" value="F:DNA binding"/>
    <property type="evidence" value="ECO:0007669"/>
    <property type="project" value="InterPro"/>
</dbReference>
<gene>
    <name evidence="2" type="ORF">F0L68_34650</name>
</gene>
<dbReference type="SMART" id="SM00530">
    <property type="entry name" value="HTH_XRE"/>
    <property type="match status" value="1"/>
</dbReference>
<evidence type="ECO:0000313" key="3">
    <source>
        <dbReference type="Proteomes" id="UP000323454"/>
    </source>
</evidence>
<dbReference type="InterPro" id="IPR001387">
    <property type="entry name" value="Cro/C1-type_HTH"/>
</dbReference>
<dbReference type="InterPro" id="IPR043917">
    <property type="entry name" value="DUF5753"/>
</dbReference>
<name>A0A5B2WPM0_9PSEU</name>
<dbReference type="InterPro" id="IPR010982">
    <property type="entry name" value="Lambda_DNA-bd_dom_sf"/>
</dbReference>
<dbReference type="Proteomes" id="UP000323454">
    <property type="component" value="Unassembled WGS sequence"/>
</dbReference>
<dbReference type="EMBL" id="VUOB01000073">
    <property type="protein sequence ID" value="KAA2252662.1"/>
    <property type="molecule type" value="Genomic_DNA"/>
</dbReference>
<evidence type="ECO:0000313" key="2">
    <source>
        <dbReference type="EMBL" id="KAA2252662.1"/>
    </source>
</evidence>
<proteinExistence type="predicted"/>
<dbReference type="Gene3D" id="1.10.260.40">
    <property type="entry name" value="lambda repressor-like DNA-binding domains"/>
    <property type="match status" value="1"/>
</dbReference>
<dbReference type="Pfam" id="PF19054">
    <property type="entry name" value="DUF5753"/>
    <property type="match status" value="1"/>
</dbReference>
<organism evidence="2 3">
    <name type="scientific">Solihabitans fulvus</name>
    <dbReference type="NCBI Taxonomy" id="1892852"/>
    <lineage>
        <taxon>Bacteria</taxon>
        <taxon>Bacillati</taxon>
        <taxon>Actinomycetota</taxon>
        <taxon>Actinomycetes</taxon>
        <taxon>Pseudonocardiales</taxon>
        <taxon>Pseudonocardiaceae</taxon>
        <taxon>Solihabitans</taxon>
    </lineage>
</organism>
<sequence>MARRDDSPDNSAIVQRMQLGRALRSYRKEAGLSRDEAARLIEVDGSTLTRKENGQQQTFKQAEIRILATAYKIPDGALDELLDLAKQTRASVKRGDFPNFVPAKTRAFLEWEPSASEIMVVTIDLIPLYFQTAGYMRELWLGNGDVLSEARIDELCAVRQRRQEAVRESGAVIHCIVHELALRVVVGGRDTMHEQLLALAAACDQENVTIQVQPMNPGSYPAMGTAFYVLRFNNEPTRDQVEIAGADEAFYRDTFNATKAYRVAWGRKQIAALDARASKALILGAADDFAP</sequence>
<dbReference type="AlphaFoldDB" id="A0A5B2WPM0"/>